<evidence type="ECO:0000313" key="10">
    <source>
        <dbReference type="Proteomes" id="UP000018159"/>
    </source>
</evidence>
<evidence type="ECO:0000259" key="7">
    <source>
        <dbReference type="Pfam" id="PF13193"/>
    </source>
</evidence>
<dbReference type="Proteomes" id="UP000018159">
    <property type="component" value="Unassembled WGS sequence"/>
</dbReference>
<dbReference type="InterPro" id="IPR045851">
    <property type="entry name" value="AMP-bd_C_sf"/>
</dbReference>
<feature type="domain" description="AMP-binding enzyme C-terminal" evidence="7">
    <location>
        <begin position="539"/>
        <end position="615"/>
    </location>
</feature>
<comment type="similarity">
    <text evidence="1">Belongs to the ATP-dependent AMP-binding enzyme family.</text>
</comment>
<evidence type="ECO:0000256" key="3">
    <source>
        <dbReference type="ARBA" id="ARBA00022598"/>
    </source>
</evidence>
<dbReference type="InterPro" id="IPR025110">
    <property type="entry name" value="AMP-bd_C"/>
</dbReference>
<dbReference type="InterPro" id="IPR020845">
    <property type="entry name" value="AMP-binding_CS"/>
</dbReference>
<dbReference type="InterPro" id="IPR032387">
    <property type="entry name" value="ACAS_N"/>
</dbReference>
<accession>V6ASP9</accession>
<keyword evidence="10" id="KW-1185">Reference proteome</keyword>
<evidence type="ECO:0000256" key="1">
    <source>
        <dbReference type="ARBA" id="ARBA00006432"/>
    </source>
</evidence>
<dbReference type="InterPro" id="IPR042099">
    <property type="entry name" value="ANL_N_sf"/>
</dbReference>
<evidence type="ECO:0000259" key="8">
    <source>
        <dbReference type="Pfam" id="PF16177"/>
    </source>
</evidence>
<dbReference type="GO" id="GO:0005524">
    <property type="term" value="F:ATP binding"/>
    <property type="evidence" value="ECO:0007669"/>
    <property type="project" value="UniProtKB-KW"/>
</dbReference>
<dbReference type="EMBL" id="CBTY010000008">
    <property type="protein sequence ID" value="CDI05632.1"/>
    <property type="molecule type" value="Genomic_DNA"/>
</dbReference>
<dbReference type="PANTHER" id="PTHR24095">
    <property type="entry name" value="ACETYL-COENZYME A SYNTHETASE"/>
    <property type="match status" value="1"/>
</dbReference>
<dbReference type="PROSITE" id="PS00455">
    <property type="entry name" value="AMP_BINDING"/>
    <property type="match status" value="1"/>
</dbReference>
<sequence length="650" mass="73068">MQLQYRSDRLSYFVFVPTKSQFEESNIYRFMKKHGITSLEDLQKKSSFDVGWYWDAVNEDVGIVWEKKYHTIYDARDGKPFAKWFVDGKTNIINSTVSKFAKKSPDKIAYYFVSEDGNEKSITYKELEVQTNKLANALKKIGVRKGDVVAIYMPMIFEAILAILASAKIGAVQTVIFSGYSTDSLRIRLQDCNAKVLFTTDGFARKGKNISQQEIVSEAVKNTSVEHLIVVPYKNIDRYEYAYNILDYSKLVLEESESCDAEIMDSEDPLFILYTSGTTGKPKGVIHTHGGFSVYAGHQAAYLIDLKETDTLFWPADIGWITGQTWNVYGLLIVGATAIIYDGAIDWPVPHRLFEIIQKYCVTVFGTSPTAVRMFRKYGVQPDQFKIDTLKNIPTTGEPIDEDSWWWLYEKVGKKRIPIMNLAGGTEIGGAMLSVLPGMKLKPTTVGMPCPGFHLDVIDEKGNSVRGVKGFLVVKSPWPAMTRGLLNDNRRYLQTYWSQYGDVWFHGDYVLVDEDGLWYMYGRVDDVINVSGHRLSTVEIEECAISHHLVSDAAVVSIPDEITGESITVFAVVKDPSNMRIQNEISEVIASKIGKIARPKIVLLVSDLPKTRTGKIMRRVLRAKLLGLPLGDISPLENPGILDEVPTLAS</sequence>
<evidence type="ECO:0000259" key="6">
    <source>
        <dbReference type="Pfam" id="PF00501"/>
    </source>
</evidence>
<dbReference type="Pfam" id="PF00501">
    <property type="entry name" value="AMP-binding"/>
    <property type="match status" value="1"/>
</dbReference>
<dbReference type="EC" id="6.2.1.1" evidence="2"/>
<dbReference type="GO" id="GO:0003987">
    <property type="term" value="F:acetate-CoA ligase activity"/>
    <property type="evidence" value="ECO:0007669"/>
    <property type="project" value="UniProtKB-EC"/>
</dbReference>
<dbReference type="Gene3D" id="3.30.300.30">
    <property type="match status" value="1"/>
</dbReference>
<evidence type="ECO:0000256" key="5">
    <source>
        <dbReference type="ARBA" id="ARBA00022840"/>
    </source>
</evidence>
<keyword evidence="4" id="KW-0547">Nucleotide-binding</keyword>
<dbReference type="AlphaFoldDB" id="V6ASP9"/>
<feature type="domain" description="Acetyl-coenzyme A synthetase N-terminal" evidence="8">
    <location>
        <begin position="40"/>
        <end position="92"/>
    </location>
</feature>
<dbReference type="PANTHER" id="PTHR24095:SF14">
    <property type="entry name" value="ACETYL-COENZYME A SYNTHETASE 1"/>
    <property type="match status" value="1"/>
</dbReference>
<dbReference type="InterPro" id="IPR000873">
    <property type="entry name" value="AMP-dep_synth/lig_dom"/>
</dbReference>
<dbReference type="NCBIfam" id="NF001208">
    <property type="entry name" value="PRK00174.1"/>
    <property type="match status" value="1"/>
</dbReference>
<evidence type="ECO:0000256" key="2">
    <source>
        <dbReference type="ARBA" id="ARBA00013275"/>
    </source>
</evidence>
<name>V6ASP9_9ARCH</name>
<keyword evidence="3 9" id="KW-0436">Ligase</keyword>
<evidence type="ECO:0000313" key="9">
    <source>
        <dbReference type="EMBL" id="CDI05632.1"/>
    </source>
</evidence>
<dbReference type="STRING" id="1407055.NITUZ_30324"/>
<keyword evidence="5" id="KW-0067">ATP-binding</keyword>
<organism evidence="9 10">
    <name type="scientific">Candidatus Nitrosotenuis uzonensis</name>
    <dbReference type="NCBI Taxonomy" id="1407055"/>
    <lineage>
        <taxon>Archaea</taxon>
        <taxon>Nitrososphaerota</taxon>
        <taxon>Candidatus Nitrosotenuis</taxon>
    </lineage>
</organism>
<dbReference type="SUPFAM" id="SSF56801">
    <property type="entry name" value="Acetyl-CoA synthetase-like"/>
    <property type="match status" value="1"/>
</dbReference>
<protein>
    <recommendedName>
        <fullName evidence="2">acetate--CoA ligase</fullName>
        <ecNumber evidence="2">6.2.1.1</ecNumber>
    </recommendedName>
</protein>
<reference evidence="9 10" key="1">
    <citation type="journal article" date="2013" name="PLoS ONE">
        <title>Enrichment and Genome Sequence of the Group I.1a Ammonia-Oxidizing Archaeon ?Ca. Nitrosotenuis uzonensis? Representing a Clade Globally.</title>
        <authorList>
            <person name="Lebedeva E.V."/>
            <person name="Hatzenpichler R."/>
            <person name="Pelletier E."/>
            <person name="Schuster N."/>
            <person name="Hauzmayer S."/>
            <person name="Bulaev A."/>
            <person name="Grigor'eva N.V."/>
            <person name="Galushko A."/>
            <person name="Schmid M."/>
            <person name="Palatinszky M."/>
            <person name="Le Paslier D."/>
            <person name="Daims H."/>
            <person name="Wagner M."/>
        </authorList>
    </citation>
    <scope>NUCLEOTIDE SEQUENCE [LARGE SCALE GENOMIC DNA]</scope>
    <source>
        <strain evidence="9 10">N4</strain>
    </source>
</reference>
<dbReference type="GO" id="GO:0006085">
    <property type="term" value="P:acetyl-CoA biosynthetic process"/>
    <property type="evidence" value="ECO:0007669"/>
    <property type="project" value="TreeGrafter"/>
</dbReference>
<gene>
    <name evidence="9" type="primary">acsA</name>
    <name evidence="9" type="ORF">NITUZ_30324</name>
</gene>
<feature type="domain" description="AMP-dependent synthetase/ligase" evidence="6">
    <location>
        <begin position="99"/>
        <end position="484"/>
    </location>
</feature>
<proteinExistence type="inferred from homology"/>
<comment type="caution">
    <text evidence="9">The sequence shown here is derived from an EMBL/GenBank/DDBJ whole genome shotgun (WGS) entry which is preliminary data.</text>
</comment>
<evidence type="ECO:0000256" key="4">
    <source>
        <dbReference type="ARBA" id="ARBA00022741"/>
    </source>
</evidence>
<dbReference type="Pfam" id="PF16177">
    <property type="entry name" value="ACAS_N"/>
    <property type="match status" value="1"/>
</dbReference>
<dbReference type="Gene3D" id="3.40.50.12780">
    <property type="entry name" value="N-terminal domain of ligase-like"/>
    <property type="match status" value="1"/>
</dbReference>
<dbReference type="Pfam" id="PF13193">
    <property type="entry name" value="AMP-binding_C"/>
    <property type="match status" value="1"/>
</dbReference>